<dbReference type="Proteomes" id="UP000032541">
    <property type="component" value="Unassembled WGS sequence"/>
</dbReference>
<reference evidence="1 2" key="1">
    <citation type="journal article" date="2015" name="BMC Genomics">
        <title>Comparative genome analysis of Prevotella intermedia strain isolated from infected root canal reveals features related to pathogenicity and adaptation.</title>
        <authorList>
            <person name="Ruan Y."/>
            <person name="Shen L."/>
            <person name="Zou Y."/>
            <person name="Qi Z."/>
            <person name="Yin J."/>
            <person name="Jiang J."/>
            <person name="Guo L."/>
            <person name="He L."/>
            <person name="Chen Z."/>
            <person name="Tang Z."/>
            <person name="Qin S."/>
        </authorList>
    </citation>
    <scope>NUCLEOTIDE SEQUENCE [LARGE SCALE GENOMIC DNA]</scope>
    <source>
        <strain evidence="1 2">ZT</strain>
    </source>
</reference>
<evidence type="ECO:0000313" key="2">
    <source>
        <dbReference type="Proteomes" id="UP000032541"/>
    </source>
</evidence>
<comment type="caution">
    <text evidence="1">The sequence shown here is derived from an EMBL/GenBank/DDBJ whole genome shotgun (WGS) entry which is preliminary data.</text>
</comment>
<evidence type="ECO:0000313" key="1">
    <source>
        <dbReference type="EMBL" id="KJJ88135.1"/>
    </source>
</evidence>
<name>A0AAP0V7S1_PREIN</name>
<dbReference type="EMBL" id="ATMK01000001">
    <property type="protein sequence ID" value="KJJ88135.1"/>
    <property type="molecule type" value="Genomic_DNA"/>
</dbReference>
<proteinExistence type="predicted"/>
<gene>
    <name evidence="1" type="ORF">M573_101058</name>
</gene>
<dbReference type="AlphaFoldDB" id="A0AAP0V7S1"/>
<organism evidence="1 2">
    <name type="scientific">Prevotella intermedia ZT</name>
    <dbReference type="NCBI Taxonomy" id="1347790"/>
    <lineage>
        <taxon>Bacteria</taxon>
        <taxon>Pseudomonadati</taxon>
        <taxon>Bacteroidota</taxon>
        <taxon>Bacteroidia</taxon>
        <taxon>Bacteroidales</taxon>
        <taxon>Prevotellaceae</taxon>
        <taxon>Prevotella</taxon>
    </lineage>
</organism>
<accession>A0AAP0V7S1</accession>
<sequence>MTNKNGTGKLEQHLLWGQPFDGTEDVKGDMVGVGNISADNVSAKGVEVKKIKADNAKIESIEGELLEYKDVKANNLTSTTGTIENITSTTANTETITSKVANTEKINASEGAINNLTANNASITSLTGDNAVISNLTVTGAAHFFKLSIDEVQATQGQIIVTPANAKIDKVEVLDNGDFKCSWRNEQEGKKIEQTFAEQDFAVCQTMNMAEGVTYNAANKFYWRKVQSIGTDDNYHFVVLSKNIKSPLSNAVPEVGDNIVQLGNNNDKGRQNAIIVSSYNTGFLDKTVVAPSIVQYAGINNFDLEKYKINVISASGNKFKGEFSVSNGKALEEYVAEKINNTSSGTPYIGSDGFWYVWNNEKKKYENSGIAAKGKDGKDGKSPVSLVITPSTFVFNTDIEGKIEGLANEGKIKLFVGDTEVLPDNVKVISSTNCTVAVSGGNKIKFLSITPDKWSGSAEIEATYKEYKRSAKVEFIVDAQEWNNSRFSVNDRKFESIIEQGKSDKEGIERRISTIEQTASDIKLEVKRSVSGGVNLLKGASLRNLGLLSLQSERAVTVHKNKYERQLLYYRDDADNDEWNGCKFPKIKINGGTLYTISFKAGIYDKRTALYVEVKYDNSVLFNKSRTKYFDIVPVNTEGDRYKYQYAFELEKGYEWVQVFIGMKRNGEAFISEIQLEEGGVVTGWKDPDIVESIERAGIHINGADMTINAQANKFNYLNQAGEVVASVDNEGAIQGLKFKTRNNGAGYIDLTGSMMSVFGAVAKNIEFGIDTKGQAVLKFFDNAGNNTLNLSPDGIKAENITTATFSPLEVCYIGEVGSVNVNNPSDTIFDEFFTFNKPNGSNVYLYTGAKIQGNYIADTEWSKQEVEENSGRYFKKARASNDNTVINGVYAAALPMFEGNISGGAGYATELSKKMQTITIYVFRNGNIQMTPMHRIITL</sequence>
<protein>
    <submittedName>
        <fullName evidence="1">Uncharacterized protein</fullName>
    </submittedName>
</protein>